<organism evidence="1">
    <name type="scientific">marine sediment metagenome</name>
    <dbReference type="NCBI Taxonomy" id="412755"/>
    <lineage>
        <taxon>unclassified sequences</taxon>
        <taxon>metagenomes</taxon>
        <taxon>ecological metagenomes</taxon>
    </lineage>
</organism>
<evidence type="ECO:0000313" key="1">
    <source>
        <dbReference type="EMBL" id="KKL54741.1"/>
    </source>
</evidence>
<proteinExistence type="predicted"/>
<dbReference type="AlphaFoldDB" id="A0A0F9DLN4"/>
<protein>
    <submittedName>
        <fullName evidence="1">Uncharacterized protein</fullName>
    </submittedName>
</protein>
<comment type="caution">
    <text evidence="1">The sequence shown here is derived from an EMBL/GenBank/DDBJ whole genome shotgun (WGS) entry which is preliminary data.</text>
</comment>
<accession>A0A0F9DLN4</accession>
<reference evidence="1" key="1">
    <citation type="journal article" date="2015" name="Nature">
        <title>Complex archaea that bridge the gap between prokaryotes and eukaryotes.</title>
        <authorList>
            <person name="Spang A."/>
            <person name="Saw J.H."/>
            <person name="Jorgensen S.L."/>
            <person name="Zaremba-Niedzwiedzka K."/>
            <person name="Martijn J."/>
            <person name="Lind A.E."/>
            <person name="van Eijk R."/>
            <person name="Schleper C."/>
            <person name="Guy L."/>
            <person name="Ettema T.J."/>
        </authorList>
    </citation>
    <scope>NUCLEOTIDE SEQUENCE</scope>
</reference>
<sequence length="78" mass="8810">MTNPADTPEVHVDMAVQGIIVDIHRLTDLTRQWPHIVLDHLQAIKRGRDSLALLATHLETQREEHQQVDEPVDFLGAG</sequence>
<gene>
    <name evidence="1" type="ORF">LCGC14_2262370</name>
</gene>
<dbReference type="EMBL" id="LAZR01031094">
    <property type="protein sequence ID" value="KKL54741.1"/>
    <property type="molecule type" value="Genomic_DNA"/>
</dbReference>
<name>A0A0F9DLN4_9ZZZZ</name>